<protein>
    <submittedName>
        <fullName evidence="3">Putative mrna capping enzyme guanylyltransferase alpha subunit</fullName>
    </submittedName>
</protein>
<dbReference type="Gene3D" id="3.90.190.10">
    <property type="entry name" value="Protein tyrosine phosphatase superfamily"/>
    <property type="match status" value="1"/>
</dbReference>
<feature type="compositionally biased region" description="Basic and acidic residues" evidence="1">
    <location>
        <begin position="324"/>
        <end position="335"/>
    </location>
</feature>
<sequence>MSHNSIPDRWLNYTNVGRPIEGSPFIAFKTPLAEKYNGKLEKSQRFTPKDLIKLIPKIGLIVDLTATNRYYTAADLPSNVTHIKLTMQGHVLPDEHTVKRFKQIISDFRRDNKNESLLVGVHCTHGVNRTGYIICRYLIDCANMDADKAIKRFAEARGHDIERKNYTNHLRSLKKNDIQYDKPIKPIKPVEDGEWRVVGRQNRQRENWRSNYSNDDRYRDRRTERSIDAGRTHQTYHQRWNRDQGYDQRRSSNLAKTYNERDNRGHFTWKSSRNDDFRNSTAKPSRNWREPQKTNRSVPQGRNRDDDRERYKSYPQEKSQYNWRRQDSDSRDSRRSNFRKPHTSY</sequence>
<keyword evidence="3" id="KW-0548">Nucleotidyltransferase</keyword>
<dbReference type="RefSeq" id="XP_055696387.1">
    <property type="nucleotide sequence ID" value="XM_055840412.1"/>
</dbReference>
<dbReference type="SUPFAM" id="SSF52799">
    <property type="entry name" value="(Phosphotyrosine protein) phosphatases II"/>
    <property type="match status" value="1"/>
</dbReference>
<keyword evidence="3" id="KW-0808">Transferase</keyword>
<feature type="compositionally biased region" description="Basic and acidic residues" evidence="1">
    <location>
        <begin position="240"/>
        <end position="250"/>
    </location>
</feature>
<accession>A0A7G3AKD6</accession>
<feature type="compositionally biased region" description="Basic residues" evidence="1">
    <location>
        <begin position="336"/>
        <end position="345"/>
    </location>
</feature>
<dbReference type="InterPro" id="IPR051029">
    <property type="entry name" value="mRNA_Capping_Enz/RNA_Phosphat"/>
</dbReference>
<dbReference type="GeneID" id="129797640"/>
<dbReference type="PANTHER" id="PTHR10367">
    <property type="entry name" value="MRNA-CAPPING ENZYME"/>
    <property type="match status" value="1"/>
</dbReference>
<evidence type="ECO:0000256" key="1">
    <source>
        <dbReference type="SAM" id="MobiDB-lite"/>
    </source>
</evidence>
<dbReference type="GO" id="GO:0016779">
    <property type="term" value="F:nucleotidyltransferase activity"/>
    <property type="evidence" value="ECO:0007669"/>
    <property type="project" value="UniProtKB-KW"/>
</dbReference>
<dbReference type="InterPro" id="IPR000387">
    <property type="entry name" value="Tyr_Pase_dom"/>
</dbReference>
<feature type="region of interest" description="Disordered" evidence="1">
    <location>
        <begin position="211"/>
        <end position="345"/>
    </location>
</feature>
<dbReference type="KEGG" id="lll:129797640"/>
<name>A0A7G3AKD6_LUTLO</name>
<feature type="domain" description="Tyrosine specific protein phosphatases" evidence="2">
    <location>
        <begin position="99"/>
        <end position="168"/>
    </location>
</feature>
<evidence type="ECO:0000313" key="3">
    <source>
        <dbReference type="EMBL" id="MBC1174482.1"/>
    </source>
</evidence>
<feature type="compositionally biased region" description="Basic and acidic residues" evidence="1">
    <location>
        <begin position="302"/>
        <end position="312"/>
    </location>
</feature>
<dbReference type="OrthoDB" id="428974at2759"/>
<dbReference type="AlphaFoldDB" id="A0A7G3AKD6"/>
<dbReference type="Pfam" id="PF00782">
    <property type="entry name" value="DSPc"/>
    <property type="match status" value="1"/>
</dbReference>
<dbReference type="InterPro" id="IPR000340">
    <property type="entry name" value="Dual-sp_phosphatase_cat-dom"/>
</dbReference>
<feature type="compositionally biased region" description="Basic and acidic residues" evidence="1">
    <location>
        <begin position="211"/>
        <end position="231"/>
    </location>
</feature>
<dbReference type="PROSITE" id="PS50056">
    <property type="entry name" value="TYR_PHOSPHATASE_2"/>
    <property type="match status" value="1"/>
</dbReference>
<dbReference type="PROSITE" id="PS00383">
    <property type="entry name" value="TYR_PHOSPHATASE_1"/>
    <property type="match status" value="1"/>
</dbReference>
<organism evidence="3">
    <name type="scientific">Lutzomyia longipalpis</name>
    <name type="common">Sand fly</name>
    <dbReference type="NCBI Taxonomy" id="7200"/>
    <lineage>
        <taxon>Eukaryota</taxon>
        <taxon>Metazoa</taxon>
        <taxon>Ecdysozoa</taxon>
        <taxon>Arthropoda</taxon>
        <taxon>Hexapoda</taxon>
        <taxon>Insecta</taxon>
        <taxon>Pterygota</taxon>
        <taxon>Neoptera</taxon>
        <taxon>Endopterygota</taxon>
        <taxon>Diptera</taxon>
        <taxon>Nematocera</taxon>
        <taxon>Psychodoidea</taxon>
        <taxon>Psychodidae</taxon>
        <taxon>Lutzomyia</taxon>
        <taxon>Lutzomyia</taxon>
    </lineage>
</organism>
<dbReference type="InterPro" id="IPR016130">
    <property type="entry name" value="Tyr_Pase_AS"/>
</dbReference>
<dbReference type="EMBL" id="GITU01005779">
    <property type="protein sequence ID" value="MBC1174482.1"/>
    <property type="molecule type" value="Transcribed_RNA"/>
</dbReference>
<reference evidence="3" key="1">
    <citation type="journal article" date="2020" name="BMC">
        <title>Leishmania infection induces a limited differential gene expression in the sand fly midgut.</title>
        <authorList>
            <person name="Coutinho-Abreu I.V."/>
            <person name="Serafim T.D."/>
            <person name="Meneses C."/>
            <person name="Kamhawi S."/>
            <person name="Oliveira F."/>
            <person name="Valenzuela J.G."/>
        </authorList>
    </citation>
    <scope>NUCLEOTIDE SEQUENCE</scope>
    <source>
        <strain evidence="3">Jacobina</strain>
        <tissue evidence="3">Midgut</tissue>
    </source>
</reference>
<dbReference type="InterPro" id="IPR029021">
    <property type="entry name" value="Prot-tyrosine_phosphatase-like"/>
</dbReference>
<dbReference type="VEuPathDB" id="VectorBase:LLONM1_004562"/>
<dbReference type="PANTHER" id="PTHR10367:SF9">
    <property type="entry name" value="DUAL-SPECIFICITY PHOSPHATASE 11 (RNA_RNP COMPLEX 1-INTERACTING)"/>
    <property type="match status" value="1"/>
</dbReference>
<evidence type="ECO:0000259" key="2">
    <source>
        <dbReference type="PROSITE" id="PS50056"/>
    </source>
</evidence>
<dbReference type="GO" id="GO:0004651">
    <property type="term" value="F:polynucleotide 5'-phosphatase activity"/>
    <property type="evidence" value="ECO:0007669"/>
    <property type="project" value="TreeGrafter"/>
</dbReference>
<proteinExistence type="predicted"/>